<proteinExistence type="predicted"/>
<evidence type="ECO:0000259" key="2">
    <source>
        <dbReference type="PROSITE" id="PS51194"/>
    </source>
</evidence>
<sequence>ADVDLQWKLENREILAFQMLKEYADRIGKTDTKYDKFLESLRRLEKEDPHSKIMVFAFFKKTLEYLKKKLETTEYGGKVALIYGDIPIKKRQKTIKKFRQTNEIKILLSSEVGGEGLDFEFCNVIFNYDLPWNPMRVEQRIGRLDRYGQRHEKILIYNFSMIGTIDDEILNRLYGRINVFERFIGDLEAILGEQITDLTRDIFNIELTWEQKINKIEKVAENIVRRQKQLEEFEKECQKFIGQDEYFNQEITNILKTKRFITSDEVRFFL</sequence>
<organism evidence="3">
    <name type="scientific">marine sediment metagenome</name>
    <dbReference type="NCBI Taxonomy" id="412755"/>
    <lineage>
        <taxon>unclassified sequences</taxon>
        <taxon>metagenomes</taxon>
        <taxon>ecological metagenomes</taxon>
    </lineage>
</organism>
<dbReference type="Gene3D" id="3.40.50.300">
    <property type="entry name" value="P-loop containing nucleotide triphosphate hydrolases"/>
    <property type="match status" value="1"/>
</dbReference>
<feature type="non-terminal residue" evidence="3">
    <location>
        <position position="270"/>
    </location>
</feature>
<evidence type="ECO:0000256" key="1">
    <source>
        <dbReference type="ARBA" id="ARBA00022801"/>
    </source>
</evidence>
<dbReference type="Pfam" id="PF00271">
    <property type="entry name" value="Helicase_C"/>
    <property type="match status" value="1"/>
</dbReference>
<dbReference type="InterPro" id="IPR027417">
    <property type="entry name" value="P-loop_NTPase"/>
</dbReference>
<name>X1IH94_9ZZZZ</name>
<dbReference type="SUPFAM" id="SSF52540">
    <property type="entry name" value="P-loop containing nucleoside triphosphate hydrolases"/>
    <property type="match status" value="1"/>
</dbReference>
<dbReference type="GO" id="GO:0016787">
    <property type="term" value="F:hydrolase activity"/>
    <property type="evidence" value="ECO:0007669"/>
    <property type="project" value="UniProtKB-KW"/>
</dbReference>
<comment type="caution">
    <text evidence="3">The sequence shown here is derived from an EMBL/GenBank/DDBJ whole genome shotgun (WGS) entry which is preliminary data.</text>
</comment>
<reference evidence="3" key="1">
    <citation type="journal article" date="2014" name="Front. Microbiol.">
        <title>High frequency of phylogenetically diverse reductive dehalogenase-homologous genes in deep subseafloor sedimentary metagenomes.</title>
        <authorList>
            <person name="Kawai M."/>
            <person name="Futagami T."/>
            <person name="Toyoda A."/>
            <person name="Takaki Y."/>
            <person name="Nishi S."/>
            <person name="Hori S."/>
            <person name="Arai W."/>
            <person name="Tsubouchi T."/>
            <person name="Morono Y."/>
            <person name="Uchiyama I."/>
            <person name="Ito T."/>
            <person name="Fujiyama A."/>
            <person name="Inagaki F."/>
            <person name="Takami H."/>
        </authorList>
    </citation>
    <scope>NUCLEOTIDE SEQUENCE</scope>
    <source>
        <strain evidence="3">Expedition CK06-06</strain>
    </source>
</reference>
<dbReference type="AlphaFoldDB" id="X1IH94"/>
<dbReference type="InterPro" id="IPR001650">
    <property type="entry name" value="Helicase_C-like"/>
</dbReference>
<dbReference type="EMBL" id="BARU01026940">
    <property type="protein sequence ID" value="GAH68620.1"/>
    <property type="molecule type" value="Genomic_DNA"/>
</dbReference>
<dbReference type="PROSITE" id="PS51194">
    <property type="entry name" value="HELICASE_CTER"/>
    <property type="match status" value="1"/>
</dbReference>
<dbReference type="InterPro" id="IPR049730">
    <property type="entry name" value="SNF2/RAD54-like_C"/>
</dbReference>
<feature type="non-terminal residue" evidence="3">
    <location>
        <position position="1"/>
    </location>
</feature>
<protein>
    <recommendedName>
        <fullName evidence="2">Helicase C-terminal domain-containing protein</fullName>
    </recommendedName>
</protein>
<evidence type="ECO:0000313" key="3">
    <source>
        <dbReference type="EMBL" id="GAH68620.1"/>
    </source>
</evidence>
<dbReference type="SMART" id="SM00490">
    <property type="entry name" value="HELICc"/>
    <property type="match status" value="1"/>
</dbReference>
<feature type="domain" description="Helicase C-terminal" evidence="2">
    <location>
        <begin position="36"/>
        <end position="199"/>
    </location>
</feature>
<keyword evidence="1" id="KW-0378">Hydrolase</keyword>
<accession>X1IH94</accession>
<dbReference type="CDD" id="cd18793">
    <property type="entry name" value="SF2_C_SNF"/>
    <property type="match status" value="1"/>
</dbReference>
<dbReference type="PANTHER" id="PTHR45766:SF6">
    <property type="entry name" value="SWI_SNF-RELATED MATRIX-ASSOCIATED ACTIN-DEPENDENT REGULATOR OF CHROMATIN SUBFAMILY A-LIKE PROTEIN 1"/>
    <property type="match status" value="1"/>
</dbReference>
<dbReference type="PANTHER" id="PTHR45766">
    <property type="entry name" value="DNA ANNEALING HELICASE AND ENDONUCLEASE ZRANB3 FAMILY MEMBER"/>
    <property type="match status" value="1"/>
</dbReference>
<gene>
    <name evidence="3" type="ORF">S03H2_43222</name>
</gene>